<dbReference type="PROSITE" id="PS51318">
    <property type="entry name" value="TAT"/>
    <property type="match status" value="1"/>
</dbReference>
<dbReference type="STRING" id="1335048.AKL17_3161"/>
<dbReference type="EMBL" id="CP012661">
    <property type="protein sequence ID" value="AMY70393.1"/>
    <property type="molecule type" value="Genomic_DNA"/>
</dbReference>
<dbReference type="RefSeq" id="WP_066814956.1">
    <property type="nucleotide sequence ID" value="NZ_CP012661.1"/>
</dbReference>
<sequence length="231" mass="24888">MPLPDWKTTRRGFLGGGAGAAALTAMAVPLDAQSPEPEPLEAYAPEYFTAEEWRFVLAATALLIPSGPTPGALETRVPVFIDLQLAGEFGTGDDWYMAGPHAPDADPLLGYQTPLTPAEVYREGIAAVNAWCEQTHGAPFAELLPQAQQEVLVALDDGEVPLPPELRDLFDLLLQNTKEGFFADPKYGGNHRMAGWTHIGFPGARASFLEWVDKHNVPYPLGPVAISGERG</sequence>
<dbReference type="InterPro" id="IPR006311">
    <property type="entry name" value="TAT_signal"/>
</dbReference>
<reference evidence="1 2" key="1">
    <citation type="submission" date="2015-09" db="EMBL/GenBank/DDBJ databases">
        <title>Complete genome sequence of Defluviimonas alba cai42t isolated from an oilfield in Xinjiang.</title>
        <authorList>
            <person name="Geng S."/>
            <person name="Pan X."/>
            <person name="Wu X."/>
        </authorList>
    </citation>
    <scope>NUCLEOTIDE SEQUENCE [LARGE SCALE GENOMIC DNA]</scope>
    <source>
        <strain evidence="2">cai42</strain>
    </source>
</reference>
<evidence type="ECO:0000313" key="2">
    <source>
        <dbReference type="Proteomes" id="UP000076128"/>
    </source>
</evidence>
<organism evidence="1 2">
    <name type="scientific">Frigidibacter mobilis</name>
    <dbReference type="NCBI Taxonomy" id="1335048"/>
    <lineage>
        <taxon>Bacteria</taxon>
        <taxon>Pseudomonadati</taxon>
        <taxon>Pseudomonadota</taxon>
        <taxon>Alphaproteobacteria</taxon>
        <taxon>Rhodobacterales</taxon>
        <taxon>Paracoccaceae</taxon>
        <taxon>Frigidibacter</taxon>
    </lineage>
</organism>
<protein>
    <recommendedName>
        <fullName evidence="3">Gluconate 2-dehydrogenase gamma chain</fullName>
    </recommendedName>
</protein>
<dbReference type="Pfam" id="PF13618">
    <property type="entry name" value="Gluconate_2-dh3"/>
    <property type="match status" value="1"/>
</dbReference>
<evidence type="ECO:0008006" key="3">
    <source>
        <dbReference type="Google" id="ProtNLM"/>
    </source>
</evidence>
<accession>A0A165SRN7</accession>
<name>A0A165SRN7_9RHOB</name>
<dbReference type="KEGG" id="daa:AKL17_3161"/>
<dbReference type="InterPro" id="IPR027056">
    <property type="entry name" value="Gluconate_2DH_su3"/>
</dbReference>
<proteinExistence type="predicted"/>
<dbReference type="Proteomes" id="UP000076128">
    <property type="component" value="Chromosome"/>
</dbReference>
<dbReference type="PATRIC" id="fig|1335048.3.peg.3285"/>
<dbReference type="AlphaFoldDB" id="A0A165SRN7"/>
<keyword evidence="2" id="KW-1185">Reference proteome</keyword>
<dbReference type="OrthoDB" id="8400810at2"/>
<evidence type="ECO:0000313" key="1">
    <source>
        <dbReference type="EMBL" id="AMY70393.1"/>
    </source>
</evidence>
<gene>
    <name evidence="1" type="ORF">AKL17_3161</name>
</gene>